<dbReference type="Proteomes" id="UP001524501">
    <property type="component" value="Unassembled WGS sequence"/>
</dbReference>
<organism evidence="1 2">
    <name type="scientific">Rhodococcus tibetensis</name>
    <dbReference type="NCBI Taxonomy" id="2965064"/>
    <lineage>
        <taxon>Bacteria</taxon>
        <taxon>Bacillati</taxon>
        <taxon>Actinomycetota</taxon>
        <taxon>Actinomycetes</taxon>
        <taxon>Mycobacteriales</taxon>
        <taxon>Nocardiaceae</taxon>
        <taxon>Rhodococcus</taxon>
    </lineage>
</organism>
<keyword evidence="2" id="KW-1185">Reference proteome</keyword>
<accession>A0ABT1QJZ2</accession>
<reference evidence="1 2" key="1">
    <citation type="submission" date="2022-07" db="EMBL/GenBank/DDBJ databases">
        <title>Degradation activity of malathion, p-nitrophenol and potential low-temperature adaptation strategy of Rhodococcus sp. FXJ9.536.</title>
        <authorList>
            <person name="Huang J."/>
            <person name="Huang Y."/>
        </authorList>
    </citation>
    <scope>NUCLEOTIDE SEQUENCE [LARGE SCALE GENOMIC DNA]</scope>
    <source>
        <strain evidence="1 2">FXJ9.536</strain>
    </source>
</reference>
<dbReference type="RefSeq" id="WP_255974232.1">
    <property type="nucleotide sequence ID" value="NZ_JANFQF010000032.1"/>
</dbReference>
<protein>
    <submittedName>
        <fullName evidence="1">Uncharacterized protein</fullName>
    </submittedName>
</protein>
<evidence type="ECO:0000313" key="1">
    <source>
        <dbReference type="EMBL" id="MCQ4122527.1"/>
    </source>
</evidence>
<gene>
    <name evidence="1" type="ORF">NOF53_25790</name>
</gene>
<evidence type="ECO:0000313" key="2">
    <source>
        <dbReference type="Proteomes" id="UP001524501"/>
    </source>
</evidence>
<dbReference type="EMBL" id="JANFQF010000032">
    <property type="protein sequence ID" value="MCQ4122527.1"/>
    <property type="molecule type" value="Genomic_DNA"/>
</dbReference>
<sequence>MPVFGAELASGTAALTTGGQSGFGCGCGCGAIGKVWAGLAWDTEPAAKAGPAAAAVTASAAAATATAVRIFEWDMRYLRGRVVGPV</sequence>
<comment type="caution">
    <text evidence="1">The sequence shown here is derived from an EMBL/GenBank/DDBJ whole genome shotgun (WGS) entry which is preliminary data.</text>
</comment>
<name>A0ABT1QJZ2_9NOCA</name>
<proteinExistence type="predicted"/>